<dbReference type="OrthoDB" id="424490at2759"/>
<dbReference type="AlphaFoldDB" id="A0A2G8JSR7"/>
<reference evidence="1 2" key="1">
    <citation type="journal article" date="2017" name="PLoS Biol.">
        <title>The sea cucumber genome provides insights into morphological evolution and visceral regeneration.</title>
        <authorList>
            <person name="Zhang X."/>
            <person name="Sun L."/>
            <person name="Yuan J."/>
            <person name="Sun Y."/>
            <person name="Gao Y."/>
            <person name="Zhang L."/>
            <person name="Li S."/>
            <person name="Dai H."/>
            <person name="Hamel J.F."/>
            <person name="Liu C."/>
            <person name="Yu Y."/>
            <person name="Liu S."/>
            <person name="Lin W."/>
            <person name="Guo K."/>
            <person name="Jin S."/>
            <person name="Xu P."/>
            <person name="Storey K.B."/>
            <person name="Huan P."/>
            <person name="Zhang T."/>
            <person name="Zhou Y."/>
            <person name="Zhang J."/>
            <person name="Lin C."/>
            <person name="Li X."/>
            <person name="Xing L."/>
            <person name="Huo D."/>
            <person name="Sun M."/>
            <person name="Wang L."/>
            <person name="Mercier A."/>
            <person name="Li F."/>
            <person name="Yang H."/>
            <person name="Xiang J."/>
        </authorList>
    </citation>
    <scope>NUCLEOTIDE SEQUENCE [LARGE SCALE GENOMIC DNA]</scope>
    <source>
        <strain evidence="1">Shaxun</strain>
        <tissue evidence="1">Muscle</tissue>
    </source>
</reference>
<comment type="caution">
    <text evidence="1">The sequence shown here is derived from an EMBL/GenBank/DDBJ whole genome shotgun (WGS) entry which is preliminary data.</text>
</comment>
<evidence type="ECO:0000313" key="2">
    <source>
        <dbReference type="Proteomes" id="UP000230750"/>
    </source>
</evidence>
<proteinExistence type="predicted"/>
<organism evidence="1 2">
    <name type="scientific">Stichopus japonicus</name>
    <name type="common">Sea cucumber</name>
    <dbReference type="NCBI Taxonomy" id="307972"/>
    <lineage>
        <taxon>Eukaryota</taxon>
        <taxon>Metazoa</taxon>
        <taxon>Echinodermata</taxon>
        <taxon>Eleutherozoa</taxon>
        <taxon>Echinozoa</taxon>
        <taxon>Holothuroidea</taxon>
        <taxon>Aspidochirotacea</taxon>
        <taxon>Aspidochirotida</taxon>
        <taxon>Stichopodidae</taxon>
        <taxon>Apostichopus</taxon>
    </lineage>
</organism>
<keyword evidence="2" id="KW-1185">Reference proteome</keyword>
<name>A0A2G8JSR7_STIJA</name>
<dbReference type="Proteomes" id="UP000230750">
    <property type="component" value="Unassembled WGS sequence"/>
</dbReference>
<accession>A0A2G8JSR7</accession>
<sequence>MCLYSTNHILQQLCSKTHLNDKVVTTFLTNIMAELVPSTSWNPSYSRSQAITNKPMTYDRLHEDVLKDKLTTLTWLMSKGVIMKDPECFTCGGKMKLEAISVQKATSDGYRWRCRSSKPLVHQCTMSVRKKSWFEKSNLTIKELLQFTDWWSRKVPQDFLEHELGLSSATCVDWAYFAEKFANKSFLTPVHR</sequence>
<gene>
    <name evidence="1" type="ORF">BSL78_24361</name>
</gene>
<dbReference type="EMBL" id="MRZV01001312">
    <property type="protein sequence ID" value="PIK38806.1"/>
    <property type="molecule type" value="Genomic_DNA"/>
</dbReference>
<evidence type="ECO:0000313" key="1">
    <source>
        <dbReference type="EMBL" id="PIK38806.1"/>
    </source>
</evidence>
<protein>
    <submittedName>
        <fullName evidence="1">Uncharacterized protein</fullName>
    </submittedName>
</protein>